<dbReference type="CDD" id="cd06267">
    <property type="entry name" value="PBP1_LacI_sugar_binding-like"/>
    <property type="match status" value="1"/>
</dbReference>
<proteinExistence type="predicted"/>
<keyword evidence="1" id="KW-0678">Repressor</keyword>
<dbReference type="SUPFAM" id="SSF47413">
    <property type="entry name" value="lambda repressor-like DNA-binding domains"/>
    <property type="match status" value="1"/>
</dbReference>
<dbReference type="AlphaFoldDB" id="A0A2N5ERZ2"/>
<dbReference type="Gene3D" id="1.10.260.40">
    <property type="entry name" value="lambda repressor-like DNA-binding domains"/>
    <property type="match status" value="1"/>
</dbReference>
<organism evidence="6 7">
    <name type="scientific">Chimaeribacter arupi</name>
    <dbReference type="NCBI Taxonomy" id="2060066"/>
    <lineage>
        <taxon>Bacteria</taxon>
        <taxon>Pseudomonadati</taxon>
        <taxon>Pseudomonadota</taxon>
        <taxon>Gammaproteobacteria</taxon>
        <taxon>Enterobacterales</taxon>
        <taxon>Yersiniaceae</taxon>
        <taxon>Chimaeribacter</taxon>
    </lineage>
</organism>
<dbReference type="PROSITE" id="PS50932">
    <property type="entry name" value="HTH_LACI_2"/>
    <property type="match status" value="1"/>
</dbReference>
<accession>A0A2N5ERZ2</accession>
<feature type="domain" description="HTH lacI-type" evidence="5">
    <location>
        <begin position="11"/>
        <end position="65"/>
    </location>
</feature>
<evidence type="ECO:0000256" key="2">
    <source>
        <dbReference type="ARBA" id="ARBA00023015"/>
    </source>
</evidence>
<reference evidence="6 7" key="1">
    <citation type="submission" date="2017-12" db="EMBL/GenBank/DDBJ databases">
        <title>Characterization of six clinical isolates of Enterochimera gen. nov., a novel genus of the Yersiniaciae family and the three species Enterochimera arupensis sp. nov., Enterochimera coloradensis sp. nov, and Enterochimera californica sp. nov.</title>
        <authorList>
            <person name="Rossi A."/>
            <person name="Fisher M."/>
        </authorList>
    </citation>
    <scope>NUCLEOTIDE SEQUENCE [LARGE SCALE GENOMIC DNA]</scope>
    <source>
        <strain evidence="6 7">2016Iso1</strain>
    </source>
</reference>
<dbReference type="PANTHER" id="PTHR30146:SF148">
    <property type="entry name" value="HTH-TYPE TRANSCRIPTIONAL REPRESSOR PURR-RELATED"/>
    <property type="match status" value="1"/>
</dbReference>
<dbReference type="EMBL" id="PJZK01000002">
    <property type="protein sequence ID" value="PLR52607.1"/>
    <property type="molecule type" value="Genomic_DNA"/>
</dbReference>
<protein>
    <submittedName>
        <fullName evidence="6">LacI family transcriptional regulator</fullName>
    </submittedName>
</protein>
<name>A0A2N5ERZ2_9GAMM</name>
<dbReference type="SUPFAM" id="SSF53822">
    <property type="entry name" value="Periplasmic binding protein-like I"/>
    <property type="match status" value="1"/>
</dbReference>
<sequence>MTNILPPIKAPTVADVARAANVSKAQAARALGGYGAVSEEVQIRVNRAAAELGYRPNELARSMNTGRSNTIGVIVGDIENPHFGLALRGMADVARLAGYHLLLSNSDEQLPAEQDAVHVMLEKRVDGIIVAPCSSAADDNAHLAQILAAGRALVLFDRAVEGLEVEAICAEFTRPAREATRQLLAAGHRRIAYITSMRCAEPWRYPEDFGLTPVAQRVGGMEQAFTDAGLPFDPTLIKANALDDASIARIVDDLWKLAAPPTALIASDSLIAMSLLRELSQRGLRIPQDLSFVMYDNFPWTEIVNPPLTVVAQPVYEMGREAARRLIARIKGEETGPMPPFTAELLVRGSIGGVRDTTFYQK</sequence>
<keyword evidence="4" id="KW-0804">Transcription</keyword>
<dbReference type="GO" id="GO:0000976">
    <property type="term" value="F:transcription cis-regulatory region binding"/>
    <property type="evidence" value="ECO:0007669"/>
    <property type="project" value="TreeGrafter"/>
</dbReference>
<gene>
    <name evidence="6" type="ORF">CYR34_03625</name>
</gene>
<dbReference type="OrthoDB" id="9798934at2"/>
<dbReference type="InterPro" id="IPR028082">
    <property type="entry name" value="Peripla_BP_I"/>
</dbReference>
<dbReference type="SMART" id="SM00354">
    <property type="entry name" value="HTH_LACI"/>
    <property type="match status" value="1"/>
</dbReference>
<dbReference type="InterPro" id="IPR010982">
    <property type="entry name" value="Lambda_DNA-bd_dom_sf"/>
</dbReference>
<dbReference type="Pfam" id="PF00356">
    <property type="entry name" value="LacI"/>
    <property type="match status" value="1"/>
</dbReference>
<evidence type="ECO:0000313" key="7">
    <source>
        <dbReference type="Proteomes" id="UP000234626"/>
    </source>
</evidence>
<dbReference type="InterPro" id="IPR000843">
    <property type="entry name" value="HTH_LacI"/>
</dbReference>
<dbReference type="Gene3D" id="3.40.50.2300">
    <property type="match status" value="2"/>
</dbReference>
<evidence type="ECO:0000313" key="6">
    <source>
        <dbReference type="EMBL" id="PLR52607.1"/>
    </source>
</evidence>
<dbReference type="Pfam" id="PF13377">
    <property type="entry name" value="Peripla_BP_3"/>
    <property type="match status" value="1"/>
</dbReference>
<dbReference type="InterPro" id="IPR046335">
    <property type="entry name" value="LacI/GalR-like_sensor"/>
</dbReference>
<dbReference type="GO" id="GO:0003700">
    <property type="term" value="F:DNA-binding transcription factor activity"/>
    <property type="evidence" value="ECO:0007669"/>
    <property type="project" value="TreeGrafter"/>
</dbReference>
<comment type="caution">
    <text evidence="6">The sequence shown here is derived from an EMBL/GenBank/DDBJ whole genome shotgun (WGS) entry which is preliminary data.</text>
</comment>
<dbReference type="RefSeq" id="WP_101833968.1">
    <property type="nucleotide sequence ID" value="NZ_PJZK01000002.1"/>
</dbReference>
<keyword evidence="3" id="KW-0238">DNA-binding</keyword>
<evidence type="ECO:0000259" key="5">
    <source>
        <dbReference type="PROSITE" id="PS50932"/>
    </source>
</evidence>
<evidence type="ECO:0000256" key="4">
    <source>
        <dbReference type="ARBA" id="ARBA00023163"/>
    </source>
</evidence>
<keyword evidence="2" id="KW-0805">Transcription regulation</keyword>
<dbReference type="PANTHER" id="PTHR30146">
    <property type="entry name" value="LACI-RELATED TRANSCRIPTIONAL REPRESSOR"/>
    <property type="match status" value="1"/>
</dbReference>
<evidence type="ECO:0000256" key="3">
    <source>
        <dbReference type="ARBA" id="ARBA00023125"/>
    </source>
</evidence>
<dbReference type="CDD" id="cd01392">
    <property type="entry name" value="HTH_LacI"/>
    <property type="match status" value="1"/>
</dbReference>
<keyword evidence="7" id="KW-1185">Reference proteome</keyword>
<evidence type="ECO:0000256" key="1">
    <source>
        <dbReference type="ARBA" id="ARBA00022491"/>
    </source>
</evidence>
<dbReference type="Proteomes" id="UP000234626">
    <property type="component" value="Unassembled WGS sequence"/>
</dbReference>